<dbReference type="Proteomes" id="UP000015101">
    <property type="component" value="Unassembled WGS sequence"/>
</dbReference>
<keyword evidence="1" id="KW-0732">Signal</keyword>
<reference evidence="4" key="1">
    <citation type="submission" date="2012-12" db="EMBL/GenBank/DDBJ databases">
        <authorList>
            <person name="Hellsten U."/>
            <person name="Grimwood J."/>
            <person name="Chapman J.A."/>
            <person name="Shapiro H."/>
            <person name="Aerts A."/>
            <person name="Otillar R.P."/>
            <person name="Terry A.Y."/>
            <person name="Boore J.L."/>
            <person name="Simakov O."/>
            <person name="Marletaz F."/>
            <person name="Cho S.-J."/>
            <person name="Edsinger-Gonzales E."/>
            <person name="Havlak P."/>
            <person name="Kuo D.-H."/>
            <person name="Larsson T."/>
            <person name="Lv J."/>
            <person name="Arendt D."/>
            <person name="Savage R."/>
            <person name="Osoegawa K."/>
            <person name="de Jong P."/>
            <person name="Lindberg D.R."/>
            <person name="Seaver E.C."/>
            <person name="Weisblat D.A."/>
            <person name="Putnam N.H."/>
            <person name="Grigoriev I.V."/>
            <person name="Rokhsar D.S."/>
        </authorList>
    </citation>
    <scope>NUCLEOTIDE SEQUENCE</scope>
</reference>
<proteinExistence type="predicted"/>
<accession>T1ENX7</accession>
<feature type="signal peptide" evidence="1">
    <location>
        <begin position="1"/>
        <end position="20"/>
    </location>
</feature>
<evidence type="ECO:0000256" key="1">
    <source>
        <dbReference type="SAM" id="SignalP"/>
    </source>
</evidence>
<dbReference type="RefSeq" id="XP_009009495.1">
    <property type="nucleotide sequence ID" value="XM_009011247.1"/>
</dbReference>
<gene>
    <name evidence="3" type="primary">20198277</name>
    <name evidence="2" type="ORF">HELRODRAFT_159360</name>
</gene>
<dbReference type="EnsemblMetazoa" id="HelroT159360">
    <property type="protein sequence ID" value="HelroP159360"/>
    <property type="gene ID" value="HelroG159360"/>
</dbReference>
<evidence type="ECO:0008006" key="5">
    <source>
        <dbReference type="Google" id="ProtNLM"/>
    </source>
</evidence>
<evidence type="ECO:0000313" key="3">
    <source>
        <dbReference type="EnsemblMetazoa" id="HelroP159360"/>
    </source>
</evidence>
<dbReference type="CTD" id="20198277"/>
<keyword evidence="4" id="KW-1185">Reference proteome</keyword>
<dbReference type="InParanoid" id="T1ENX7"/>
<evidence type="ECO:0000313" key="4">
    <source>
        <dbReference type="Proteomes" id="UP000015101"/>
    </source>
</evidence>
<feature type="chain" id="PRO_5010979977" description="SCP domain-containing protein" evidence="1">
    <location>
        <begin position="21"/>
        <end position="161"/>
    </location>
</feature>
<evidence type="ECO:0000313" key="2">
    <source>
        <dbReference type="EMBL" id="ESO12775.1"/>
    </source>
</evidence>
<dbReference type="EMBL" id="KB095811">
    <property type="protein sequence ID" value="ESO12775.1"/>
    <property type="molecule type" value="Genomic_DNA"/>
</dbReference>
<reference evidence="3" key="3">
    <citation type="submission" date="2015-06" db="UniProtKB">
        <authorList>
            <consortium name="EnsemblMetazoa"/>
        </authorList>
    </citation>
    <scope>IDENTIFICATION</scope>
</reference>
<dbReference type="GeneID" id="20198277"/>
<organism evidence="3 4">
    <name type="scientific">Helobdella robusta</name>
    <name type="common">Californian leech</name>
    <dbReference type="NCBI Taxonomy" id="6412"/>
    <lineage>
        <taxon>Eukaryota</taxon>
        <taxon>Metazoa</taxon>
        <taxon>Spiralia</taxon>
        <taxon>Lophotrochozoa</taxon>
        <taxon>Annelida</taxon>
        <taxon>Clitellata</taxon>
        <taxon>Hirudinea</taxon>
        <taxon>Rhynchobdellida</taxon>
        <taxon>Glossiphoniidae</taxon>
        <taxon>Helobdella</taxon>
    </lineage>
</organism>
<name>T1ENX7_HELRO</name>
<sequence>MARIVSSGFVALLMIALTDSTVYMEDEHEIDFLDFLVNSFNSRKSHSNSDPKLSEEADKIADGCSVSKGLYELNGENLTVTSFSRSSNLKQAYYGWAIDFFIAQLCKKNYCLLPTDSYYGGNKFDVGCAHNDKCKGLKAFVVCLWRDRKMDFYKEVLSQPN</sequence>
<dbReference type="EMBL" id="AMQM01000233">
    <property type="status" value="NOT_ANNOTATED_CDS"/>
    <property type="molecule type" value="Genomic_DNA"/>
</dbReference>
<protein>
    <recommendedName>
        <fullName evidence="5">SCP domain-containing protein</fullName>
    </recommendedName>
</protein>
<dbReference type="HOGENOM" id="CLU_1645548_0_0_1"/>
<dbReference type="KEGG" id="hro:HELRODRAFT_159360"/>
<reference evidence="2 4" key="2">
    <citation type="journal article" date="2013" name="Nature">
        <title>Insights into bilaterian evolution from three spiralian genomes.</title>
        <authorList>
            <person name="Simakov O."/>
            <person name="Marletaz F."/>
            <person name="Cho S.J."/>
            <person name="Edsinger-Gonzales E."/>
            <person name="Havlak P."/>
            <person name="Hellsten U."/>
            <person name="Kuo D.H."/>
            <person name="Larsson T."/>
            <person name="Lv J."/>
            <person name="Arendt D."/>
            <person name="Savage R."/>
            <person name="Osoegawa K."/>
            <person name="de Jong P."/>
            <person name="Grimwood J."/>
            <person name="Chapman J.A."/>
            <person name="Shapiro H."/>
            <person name="Aerts A."/>
            <person name="Otillar R.P."/>
            <person name="Terry A.Y."/>
            <person name="Boore J.L."/>
            <person name="Grigoriev I.V."/>
            <person name="Lindberg D.R."/>
            <person name="Seaver E.C."/>
            <person name="Weisblat D.A."/>
            <person name="Putnam N.H."/>
            <person name="Rokhsar D.S."/>
        </authorList>
    </citation>
    <scope>NUCLEOTIDE SEQUENCE</scope>
</reference>
<dbReference type="AlphaFoldDB" id="T1ENX7"/>